<sequence>MSITEKRHTDPERAQSRRRQVLDAAALCFSRSGFHGASMAEISKAAGMSAGHIYNYFDGKDAIIAAFVEEEVERVALLLRDLEQKDDPLQAIVDESDNSVDEHMAPDFWRLKLEIFAEASRNPKVAAVMVNADLRMRTQFRAIVKAGRERHGLAADDATIDGRLEATIALFQGLALRALHHPELDKAALKRAYRVGLGALLLS</sequence>
<keyword evidence="4" id="KW-0804">Transcription</keyword>
<dbReference type="InterPro" id="IPR009057">
    <property type="entry name" value="Homeodomain-like_sf"/>
</dbReference>
<dbReference type="Proteomes" id="UP000566711">
    <property type="component" value="Unassembled WGS sequence"/>
</dbReference>
<dbReference type="SUPFAM" id="SSF46689">
    <property type="entry name" value="Homeodomain-like"/>
    <property type="match status" value="1"/>
</dbReference>
<dbReference type="InterPro" id="IPR001647">
    <property type="entry name" value="HTH_TetR"/>
</dbReference>
<evidence type="ECO:0000313" key="8">
    <source>
        <dbReference type="Proteomes" id="UP000566711"/>
    </source>
</evidence>
<accession>A0A7W2EJB0</accession>
<evidence type="ECO:0000259" key="6">
    <source>
        <dbReference type="PROSITE" id="PS50977"/>
    </source>
</evidence>
<dbReference type="EMBL" id="JACEZS010000014">
    <property type="protein sequence ID" value="MBA5606991.1"/>
    <property type="molecule type" value="Genomic_DNA"/>
</dbReference>
<evidence type="ECO:0000256" key="2">
    <source>
        <dbReference type="ARBA" id="ARBA00023015"/>
    </source>
</evidence>
<keyword evidence="8" id="KW-1185">Reference proteome</keyword>
<evidence type="ECO:0000256" key="5">
    <source>
        <dbReference type="PROSITE-ProRule" id="PRU00335"/>
    </source>
</evidence>
<evidence type="ECO:0000313" key="7">
    <source>
        <dbReference type="EMBL" id="MBA5606991.1"/>
    </source>
</evidence>
<evidence type="ECO:0000256" key="1">
    <source>
        <dbReference type="ARBA" id="ARBA00022491"/>
    </source>
</evidence>
<reference evidence="7 8" key="1">
    <citation type="submission" date="2020-07" db="EMBL/GenBank/DDBJ databases">
        <title>Novel species isolated from subtropical streams in China.</title>
        <authorList>
            <person name="Lu H."/>
        </authorList>
    </citation>
    <scope>NUCLEOTIDE SEQUENCE [LARGE SCALE GENOMIC DNA]</scope>
    <source>
        <strain evidence="7 8">FT3S</strain>
    </source>
</reference>
<evidence type="ECO:0000256" key="4">
    <source>
        <dbReference type="ARBA" id="ARBA00023163"/>
    </source>
</evidence>
<dbReference type="SUPFAM" id="SSF48498">
    <property type="entry name" value="Tetracyclin repressor-like, C-terminal domain"/>
    <property type="match status" value="1"/>
</dbReference>
<dbReference type="AlphaFoldDB" id="A0A7W2EJB0"/>
<dbReference type="InterPro" id="IPR036271">
    <property type="entry name" value="Tet_transcr_reg_TetR-rel_C_sf"/>
</dbReference>
<dbReference type="PANTHER" id="PTHR30055:SF226">
    <property type="entry name" value="HTH-TYPE TRANSCRIPTIONAL REGULATOR PKSA"/>
    <property type="match status" value="1"/>
</dbReference>
<name>A0A7W2EJB0_9BURK</name>
<evidence type="ECO:0000256" key="3">
    <source>
        <dbReference type="ARBA" id="ARBA00023125"/>
    </source>
</evidence>
<dbReference type="InterPro" id="IPR039538">
    <property type="entry name" value="BetI_C"/>
</dbReference>
<dbReference type="RefSeq" id="WP_182219214.1">
    <property type="nucleotide sequence ID" value="NZ_JACEZS010000014.1"/>
</dbReference>
<organism evidence="7 8">
    <name type="scientific">Rugamonas fusca</name>
    <dbReference type="NCBI Taxonomy" id="2758568"/>
    <lineage>
        <taxon>Bacteria</taxon>
        <taxon>Pseudomonadati</taxon>
        <taxon>Pseudomonadota</taxon>
        <taxon>Betaproteobacteria</taxon>
        <taxon>Burkholderiales</taxon>
        <taxon>Oxalobacteraceae</taxon>
        <taxon>Telluria group</taxon>
        <taxon>Rugamonas</taxon>
    </lineage>
</organism>
<dbReference type="Gene3D" id="1.10.357.10">
    <property type="entry name" value="Tetracycline Repressor, domain 2"/>
    <property type="match status" value="1"/>
</dbReference>
<keyword evidence="3 5" id="KW-0238">DNA-binding</keyword>
<protein>
    <submittedName>
        <fullName evidence="7">TetR/AcrR family transcriptional regulator</fullName>
    </submittedName>
</protein>
<dbReference type="PANTHER" id="PTHR30055">
    <property type="entry name" value="HTH-TYPE TRANSCRIPTIONAL REGULATOR RUTR"/>
    <property type="match status" value="1"/>
</dbReference>
<dbReference type="Pfam" id="PF00440">
    <property type="entry name" value="TetR_N"/>
    <property type="match status" value="1"/>
</dbReference>
<comment type="caution">
    <text evidence="7">The sequence shown here is derived from an EMBL/GenBank/DDBJ whole genome shotgun (WGS) entry which is preliminary data.</text>
</comment>
<dbReference type="PROSITE" id="PS50977">
    <property type="entry name" value="HTH_TETR_2"/>
    <property type="match status" value="1"/>
</dbReference>
<dbReference type="Pfam" id="PF13977">
    <property type="entry name" value="TetR_C_6"/>
    <property type="match status" value="1"/>
</dbReference>
<dbReference type="GO" id="GO:0003700">
    <property type="term" value="F:DNA-binding transcription factor activity"/>
    <property type="evidence" value="ECO:0007669"/>
    <property type="project" value="TreeGrafter"/>
</dbReference>
<dbReference type="InterPro" id="IPR050109">
    <property type="entry name" value="HTH-type_TetR-like_transc_reg"/>
</dbReference>
<feature type="DNA-binding region" description="H-T-H motif" evidence="5">
    <location>
        <begin position="38"/>
        <end position="57"/>
    </location>
</feature>
<dbReference type="GO" id="GO:0000976">
    <property type="term" value="F:transcription cis-regulatory region binding"/>
    <property type="evidence" value="ECO:0007669"/>
    <property type="project" value="TreeGrafter"/>
</dbReference>
<gene>
    <name evidence="7" type="ORF">H3H36_16660</name>
</gene>
<keyword evidence="1" id="KW-0678">Repressor</keyword>
<dbReference type="PRINTS" id="PR00455">
    <property type="entry name" value="HTHTETR"/>
</dbReference>
<proteinExistence type="predicted"/>
<keyword evidence="2" id="KW-0805">Transcription regulation</keyword>
<feature type="domain" description="HTH tetR-type" evidence="6">
    <location>
        <begin position="15"/>
        <end position="75"/>
    </location>
</feature>